<dbReference type="InterPro" id="IPR050598">
    <property type="entry name" value="AminoAcid_Transporter"/>
</dbReference>
<comment type="subcellular location">
    <subcellularLocation>
        <location evidence="1">Membrane</location>
        <topology evidence="1">Multi-pass membrane protein</topology>
    </subcellularLocation>
</comment>
<evidence type="ECO:0000256" key="1">
    <source>
        <dbReference type="ARBA" id="ARBA00004141"/>
    </source>
</evidence>
<dbReference type="GO" id="GO:0016020">
    <property type="term" value="C:membrane"/>
    <property type="evidence" value="ECO:0007669"/>
    <property type="project" value="UniProtKB-SubCell"/>
</dbReference>
<evidence type="ECO:0000256" key="3">
    <source>
        <dbReference type="ARBA" id="ARBA00022989"/>
    </source>
</evidence>
<keyword evidence="7" id="KW-1185">Reference proteome</keyword>
<gene>
    <name evidence="6" type="ORF">ECPE_LOCUS14750</name>
</gene>
<dbReference type="Proteomes" id="UP000272942">
    <property type="component" value="Unassembled WGS sequence"/>
</dbReference>
<dbReference type="EMBL" id="UZAN01058436">
    <property type="protein sequence ID" value="VDP92022.1"/>
    <property type="molecule type" value="Genomic_DNA"/>
</dbReference>
<proteinExistence type="predicted"/>
<dbReference type="PANTHER" id="PTHR11785">
    <property type="entry name" value="AMINO ACID TRANSPORTER"/>
    <property type="match status" value="1"/>
</dbReference>
<keyword evidence="4 5" id="KW-0472">Membrane</keyword>
<feature type="transmembrane region" description="Helical" evidence="5">
    <location>
        <begin position="26"/>
        <end position="48"/>
    </location>
</feature>
<evidence type="ECO:0000313" key="8">
    <source>
        <dbReference type="WBParaSite" id="ECPE_0001479001-mRNA-1"/>
    </source>
</evidence>
<evidence type="ECO:0000256" key="2">
    <source>
        <dbReference type="ARBA" id="ARBA00022692"/>
    </source>
</evidence>
<evidence type="ECO:0000256" key="5">
    <source>
        <dbReference type="SAM" id="Phobius"/>
    </source>
</evidence>
<dbReference type="Pfam" id="PF13520">
    <property type="entry name" value="AA_permease_2"/>
    <property type="match status" value="1"/>
</dbReference>
<reference evidence="8" key="1">
    <citation type="submission" date="2016-06" db="UniProtKB">
        <authorList>
            <consortium name="WormBaseParasite"/>
        </authorList>
    </citation>
    <scope>IDENTIFICATION</scope>
</reference>
<evidence type="ECO:0000313" key="7">
    <source>
        <dbReference type="Proteomes" id="UP000272942"/>
    </source>
</evidence>
<evidence type="ECO:0000256" key="4">
    <source>
        <dbReference type="ARBA" id="ARBA00023136"/>
    </source>
</evidence>
<keyword evidence="3 5" id="KW-1133">Transmembrane helix</keyword>
<sequence length="155" mass="16380">MGSETSPTENSECADETRDSKRKIGILNGINILVGVMIGSGIFVSPVGVLQYTKSVGLSLIMWVMTGLFSLFGAAVYAEMGILIPKNGGDYIYIHHVIGPMAAFATLWIVYFILSGAGIAANALIFAGYILRPAFGDDTCVIPTSVIRTCALVGL</sequence>
<dbReference type="GO" id="GO:0015179">
    <property type="term" value="F:L-amino acid transmembrane transporter activity"/>
    <property type="evidence" value="ECO:0007669"/>
    <property type="project" value="TreeGrafter"/>
</dbReference>
<feature type="transmembrane region" description="Helical" evidence="5">
    <location>
        <begin position="105"/>
        <end position="131"/>
    </location>
</feature>
<keyword evidence="2 5" id="KW-0812">Transmembrane</keyword>
<accession>A0A183B6B5</accession>
<protein>
    <submittedName>
        <fullName evidence="8">AA_permease domain-containing protein</fullName>
    </submittedName>
</protein>
<dbReference type="InterPro" id="IPR002293">
    <property type="entry name" value="AA/rel_permease1"/>
</dbReference>
<dbReference type="PANTHER" id="PTHR11785:SF528">
    <property type="entry name" value="AMINO ACID TRANSPORTER PROTEIN JHI-21"/>
    <property type="match status" value="1"/>
</dbReference>
<dbReference type="AlphaFoldDB" id="A0A183B6B5"/>
<dbReference type="Gene3D" id="1.20.1740.10">
    <property type="entry name" value="Amino acid/polyamine transporter I"/>
    <property type="match status" value="1"/>
</dbReference>
<organism evidence="8">
    <name type="scientific">Echinostoma caproni</name>
    <dbReference type="NCBI Taxonomy" id="27848"/>
    <lineage>
        <taxon>Eukaryota</taxon>
        <taxon>Metazoa</taxon>
        <taxon>Spiralia</taxon>
        <taxon>Lophotrochozoa</taxon>
        <taxon>Platyhelminthes</taxon>
        <taxon>Trematoda</taxon>
        <taxon>Digenea</taxon>
        <taxon>Plagiorchiida</taxon>
        <taxon>Echinostomata</taxon>
        <taxon>Echinostomatoidea</taxon>
        <taxon>Echinostomatidae</taxon>
        <taxon>Echinostoma</taxon>
    </lineage>
</organism>
<feature type="transmembrane region" description="Helical" evidence="5">
    <location>
        <begin position="60"/>
        <end position="84"/>
    </location>
</feature>
<evidence type="ECO:0000313" key="6">
    <source>
        <dbReference type="EMBL" id="VDP92022.1"/>
    </source>
</evidence>
<dbReference type="OrthoDB" id="3257095at2759"/>
<name>A0A183B6B5_9TREM</name>
<reference evidence="6 7" key="2">
    <citation type="submission" date="2018-11" db="EMBL/GenBank/DDBJ databases">
        <authorList>
            <consortium name="Pathogen Informatics"/>
        </authorList>
    </citation>
    <scope>NUCLEOTIDE SEQUENCE [LARGE SCALE GENOMIC DNA]</scope>
    <source>
        <strain evidence="6 7">Egypt</strain>
    </source>
</reference>
<dbReference type="WBParaSite" id="ECPE_0001479001-mRNA-1">
    <property type="protein sequence ID" value="ECPE_0001479001-mRNA-1"/>
    <property type="gene ID" value="ECPE_0001479001"/>
</dbReference>